<dbReference type="InterPro" id="IPR001763">
    <property type="entry name" value="Rhodanese-like_dom"/>
</dbReference>
<organism evidence="2">
    <name type="scientific">marine sediment metagenome</name>
    <dbReference type="NCBI Taxonomy" id="412755"/>
    <lineage>
        <taxon>unclassified sequences</taxon>
        <taxon>metagenomes</taxon>
        <taxon>ecological metagenomes</taxon>
    </lineage>
</organism>
<sequence>MPTKDPQEPFSRISVDEAKVMLSNGDVAVIDVREPHEYNGGHVPNAKLIPVAKVFARKDELPRDKDVIFICQVGQRSALACEMAAAAGLTRLFNLEGGTEAWVKAGNPVEE</sequence>
<evidence type="ECO:0000259" key="1">
    <source>
        <dbReference type="PROSITE" id="PS50206"/>
    </source>
</evidence>
<dbReference type="InterPro" id="IPR036873">
    <property type="entry name" value="Rhodanese-like_dom_sf"/>
</dbReference>
<dbReference type="EMBL" id="LAZR01032338">
    <property type="protein sequence ID" value="KKL51175.1"/>
    <property type="molecule type" value="Genomic_DNA"/>
</dbReference>
<comment type="caution">
    <text evidence="2">The sequence shown here is derived from an EMBL/GenBank/DDBJ whole genome shotgun (WGS) entry which is preliminary data.</text>
</comment>
<name>A0A0F9F1N9_9ZZZZ</name>
<feature type="domain" description="Rhodanese" evidence="1">
    <location>
        <begin position="23"/>
        <end position="111"/>
    </location>
</feature>
<dbReference type="InterPro" id="IPR050229">
    <property type="entry name" value="GlpE_sulfurtransferase"/>
</dbReference>
<dbReference type="AlphaFoldDB" id="A0A0F9F1N9"/>
<reference evidence="2" key="1">
    <citation type="journal article" date="2015" name="Nature">
        <title>Complex archaea that bridge the gap between prokaryotes and eukaryotes.</title>
        <authorList>
            <person name="Spang A."/>
            <person name="Saw J.H."/>
            <person name="Jorgensen S.L."/>
            <person name="Zaremba-Niedzwiedzka K."/>
            <person name="Martijn J."/>
            <person name="Lind A.E."/>
            <person name="van Eijk R."/>
            <person name="Schleper C."/>
            <person name="Guy L."/>
            <person name="Ettema T.J."/>
        </authorList>
    </citation>
    <scope>NUCLEOTIDE SEQUENCE</scope>
</reference>
<dbReference type="SUPFAM" id="SSF52821">
    <property type="entry name" value="Rhodanese/Cell cycle control phosphatase"/>
    <property type="match status" value="1"/>
</dbReference>
<protein>
    <recommendedName>
        <fullName evidence="1">Rhodanese domain-containing protein</fullName>
    </recommendedName>
</protein>
<dbReference type="Pfam" id="PF00581">
    <property type="entry name" value="Rhodanese"/>
    <property type="match status" value="1"/>
</dbReference>
<evidence type="ECO:0000313" key="2">
    <source>
        <dbReference type="EMBL" id="KKL51175.1"/>
    </source>
</evidence>
<proteinExistence type="predicted"/>
<gene>
    <name evidence="2" type="ORF">LCGC14_2298110</name>
</gene>
<dbReference type="PANTHER" id="PTHR43031">
    <property type="entry name" value="FAD-DEPENDENT OXIDOREDUCTASE"/>
    <property type="match status" value="1"/>
</dbReference>
<dbReference type="PROSITE" id="PS50206">
    <property type="entry name" value="RHODANESE_3"/>
    <property type="match status" value="1"/>
</dbReference>
<dbReference type="SMART" id="SM00450">
    <property type="entry name" value="RHOD"/>
    <property type="match status" value="1"/>
</dbReference>
<dbReference type="Gene3D" id="3.40.250.10">
    <property type="entry name" value="Rhodanese-like domain"/>
    <property type="match status" value="1"/>
</dbReference>
<dbReference type="PANTHER" id="PTHR43031:SF1">
    <property type="entry name" value="PYRIDINE NUCLEOTIDE-DISULPHIDE OXIDOREDUCTASE"/>
    <property type="match status" value="1"/>
</dbReference>
<dbReference type="CDD" id="cd00158">
    <property type="entry name" value="RHOD"/>
    <property type="match status" value="1"/>
</dbReference>
<accession>A0A0F9F1N9</accession>